<dbReference type="EMBL" id="BSNS01000015">
    <property type="protein sequence ID" value="GLQ56010.1"/>
    <property type="molecule type" value="Genomic_DNA"/>
</dbReference>
<keyword evidence="3" id="KW-1185">Reference proteome</keyword>
<organism evidence="2 3">
    <name type="scientific">Devosia nitrariae</name>
    <dbReference type="NCBI Taxonomy" id="2071872"/>
    <lineage>
        <taxon>Bacteria</taxon>
        <taxon>Pseudomonadati</taxon>
        <taxon>Pseudomonadota</taxon>
        <taxon>Alphaproteobacteria</taxon>
        <taxon>Hyphomicrobiales</taxon>
        <taxon>Devosiaceae</taxon>
        <taxon>Devosia</taxon>
    </lineage>
</organism>
<dbReference type="SUPFAM" id="SSF55729">
    <property type="entry name" value="Acyl-CoA N-acyltransferases (Nat)"/>
    <property type="match status" value="1"/>
</dbReference>
<sequence>MQLDIRPLTPDLWPALVDLFGERGAVNGCWCMYGRIGAAYHKRPPSANKTDFHKIVADGPPPGLLAFEGELPVGWCQVTPRDAVPWLDRVWRLKRVDDLPVWSLSCLYIRIGYRRSRIATRLIAAAIDAARAAGAPALEAYPLDGQLSPSATGTGYASTFARLGFKEIARRSPERPIMRYALP</sequence>
<dbReference type="RefSeq" id="WP_284341426.1">
    <property type="nucleotide sequence ID" value="NZ_BSNS01000015.1"/>
</dbReference>
<reference evidence="3" key="1">
    <citation type="journal article" date="2019" name="Int. J. Syst. Evol. Microbiol.">
        <title>The Global Catalogue of Microorganisms (GCM) 10K type strain sequencing project: providing services to taxonomists for standard genome sequencing and annotation.</title>
        <authorList>
            <consortium name="The Broad Institute Genomics Platform"/>
            <consortium name="The Broad Institute Genome Sequencing Center for Infectious Disease"/>
            <person name="Wu L."/>
            <person name="Ma J."/>
        </authorList>
    </citation>
    <scope>NUCLEOTIDE SEQUENCE [LARGE SCALE GENOMIC DNA]</scope>
    <source>
        <strain evidence="3">NBRC 112416</strain>
    </source>
</reference>
<dbReference type="Pfam" id="PF00583">
    <property type="entry name" value="Acetyltransf_1"/>
    <property type="match status" value="1"/>
</dbReference>
<name>A0ABQ5W7T4_9HYPH</name>
<dbReference type="InterPro" id="IPR000182">
    <property type="entry name" value="GNAT_dom"/>
</dbReference>
<proteinExistence type="predicted"/>
<feature type="domain" description="N-acetyltransferase" evidence="1">
    <location>
        <begin position="3"/>
        <end position="183"/>
    </location>
</feature>
<dbReference type="Gene3D" id="3.40.630.30">
    <property type="match status" value="1"/>
</dbReference>
<dbReference type="InterPro" id="IPR016181">
    <property type="entry name" value="Acyl_CoA_acyltransferase"/>
</dbReference>
<dbReference type="PROSITE" id="PS51186">
    <property type="entry name" value="GNAT"/>
    <property type="match status" value="1"/>
</dbReference>
<gene>
    <name evidence="2" type="ORF">GCM10010862_32690</name>
</gene>
<comment type="caution">
    <text evidence="2">The sequence shown here is derived from an EMBL/GenBank/DDBJ whole genome shotgun (WGS) entry which is preliminary data.</text>
</comment>
<evidence type="ECO:0000313" key="2">
    <source>
        <dbReference type="EMBL" id="GLQ56010.1"/>
    </source>
</evidence>
<evidence type="ECO:0000259" key="1">
    <source>
        <dbReference type="PROSITE" id="PS51186"/>
    </source>
</evidence>
<dbReference type="Proteomes" id="UP001156691">
    <property type="component" value="Unassembled WGS sequence"/>
</dbReference>
<accession>A0ABQ5W7T4</accession>
<evidence type="ECO:0000313" key="3">
    <source>
        <dbReference type="Proteomes" id="UP001156691"/>
    </source>
</evidence>
<protein>
    <submittedName>
        <fullName evidence="2">N-acetyltransferase GCN5</fullName>
    </submittedName>
</protein>